<feature type="repeat" description="PPR" evidence="3">
    <location>
        <begin position="317"/>
        <end position="351"/>
    </location>
</feature>
<organism evidence="4">
    <name type="scientific">Sesamum calycinum</name>
    <dbReference type="NCBI Taxonomy" id="2727403"/>
    <lineage>
        <taxon>Eukaryota</taxon>
        <taxon>Viridiplantae</taxon>
        <taxon>Streptophyta</taxon>
        <taxon>Embryophyta</taxon>
        <taxon>Tracheophyta</taxon>
        <taxon>Spermatophyta</taxon>
        <taxon>Magnoliopsida</taxon>
        <taxon>eudicotyledons</taxon>
        <taxon>Gunneridae</taxon>
        <taxon>Pentapetalae</taxon>
        <taxon>asterids</taxon>
        <taxon>lamiids</taxon>
        <taxon>Lamiales</taxon>
        <taxon>Pedaliaceae</taxon>
        <taxon>Sesamum</taxon>
    </lineage>
</organism>
<feature type="repeat" description="PPR" evidence="3">
    <location>
        <begin position="282"/>
        <end position="316"/>
    </location>
</feature>
<dbReference type="EMBL" id="JACGWM010000005">
    <property type="protein sequence ID" value="KAL0372041.1"/>
    <property type="molecule type" value="Genomic_DNA"/>
</dbReference>
<dbReference type="Pfam" id="PF01535">
    <property type="entry name" value="PPR"/>
    <property type="match status" value="2"/>
</dbReference>
<reference evidence="4" key="2">
    <citation type="journal article" date="2024" name="Plant">
        <title>Genomic evolution and insights into agronomic trait innovations of Sesamum species.</title>
        <authorList>
            <person name="Miao H."/>
            <person name="Wang L."/>
            <person name="Qu L."/>
            <person name="Liu H."/>
            <person name="Sun Y."/>
            <person name="Le M."/>
            <person name="Wang Q."/>
            <person name="Wei S."/>
            <person name="Zheng Y."/>
            <person name="Lin W."/>
            <person name="Duan Y."/>
            <person name="Cao H."/>
            <person name="Xiong S."/>
            <person name="Wang X."/>
            <person name="Wei L."/>
            <person name="Li C."/>
            <person name="Ma Q."/>
            <person name="Ju M."/>
            <person name="Zhao R."/>
            <person name="Li G."/>
            <person name="Mu C."/>
            <person name="Tian Q."/>
            <person name="Mei H."/>
            <person name="Zhang T."/>
            <person name="Gao T."/>
            <person name="Zhang H."/>
        </authorList>
    </citation>
    <scope>NUCLEOTIDE SEQUENCE</scope>
    <source>
        <strain evidence="4">KEN8</strain>
    </source>
</reference>
<dbReference type="PANTHER" id="PTHR47933:SF45">
    <property type="entry name" value="PENTACOTRIPEPTIDE-REPEAT REGION OF PRORP DOMAIN-CONTAINING PROTEIN"/>
    <property type="match status" value="1"/>
</dbReference>
<comment type="caution">
    <text evidence="4">The sequence shown here is derived from an EMBL/GenBank/DDBJ whole genome shotgun (WGS) entry which is preliminary data.</text>
</comment>
<evidence type="ECO:0000256" key="2">
    <source>
        <dbReference type="ARBA" id="ARBA00022737"/>
    </source>
</evidence>
<dbReference type="InterPro" id="IPR051240">
    <property type="entry name" value="Mito_RNA-Proc/Resp"/>
</dbReference>
<proteinExistence type="inferred from homology"/>
<evidence type="ECO:0000256" key="1">
    <source>
        <dbReference type="ARBA" id="ARBA00007626"/>
    </source>
</evidence>
<dbReference type="GO" id="GO:0003729">
    <property type="term" value="F:mRNA binding"/>
    <property type="evidence" value="ECO:0007669"/>
    <property type="project" value="TreeGrafter"/>
</dbReference>
<accession>A0AAW2QXL3</accession>
<dbReference type="PANTHER" id="PTHR47933">
    <property type="entry name" value="PENTATRICOPEPTIDE REPEAT-CONTAINING PROTEIN 1, MITOCHONDRIAL"/>
    <property type="match status" value="1"/>
</dbReference>
<dbReference type="Gene3D" id="1.25.40.10">
    <property type="entry name" value="Tetratricopeptide repeat domain"/>
    <property type="match status" value="2"/>
</dbReference>
<keyword evidence="2" id="KW-0677">Repeat</keyword>
<comment type="similarity">
    <text evidence="1">Belongs to the PPR family. P subfamily.</text>
</comment>
<dbReference type="AlphaFoldDB" id="A0AAW2QXL3"/>
<dbReference type="Pfam" id="PF13041">
    <property type="entry name" value="PPR_2"/>
    <property type="match status" value="2"/>
</dbReference>
<feature type="repeat" description="PPR" evidence="3">
    <location>
        <begin position="247"/>
        <end position="281"/>
    </location>
</feature>
<sequence>MCPSFGVDDVGKRSILIANEGLEWLISPRPPLPSETYFQNKPNNFSCCWALSIEPSSSSTKTGLVIECLASLGTEPPFIYTLTAAYSAAVAVPCRRHPIRRRSTATNAIQSYLLLRILNGSFQALDSLKDQISVYFAQFFNSKSGLDLIDSRSISCDRNEKKEISDGEGEPRGAVFNALDAMLKGSLDRLKTMRESISWGHTGSSDAILETQYSSDITMIRALCLEGKLGTALWLWRTMVQQFRIPDVLTHNYLLNGLCKSGDLGRAEWLVKEMLRHGPSPTCATYNTLMSGYCLVNKVDKALDLFSTMADHGIRPNRVSCNILVHTLCQKGLLEDARKLLEKILEDGSDGETSDLITSTILTDGYFKTGNMVEALTCWNDVLQRVSSGHLPDIFTYNTLISNLCKSSRTDEACYVFSVMPRMGVPPDHITYKMIIQGDKTSPTKGRCCQHAGRNHRSACERWFHSVPTYYHLDSWSAGSYSNVTSPILAWAWYSGLPPLPLVVTHATACTIADPNELIVNNEYVDSGLLEVIIRF</sequence>
<dbReference type="InterPro" id="IPR002885">
    <property type="entry name" value="PPR_rpt"/>
</dbReference>
<dbReference type="Pfam" id="PF12854">
    <property type="entry name" value="PPR_1"/>
    <property type="match status" value="1"/>
</dbReference>
<name>A0AAW2QXL3_9LAMI</name>
<dbReference type="InterPro" id="IPR011990">
    <property type="entry name" value="TPR-like_helical_dom_sf"/>
</dbReference>
<dbReference type="PROSITE" id="PS51375">
    <property type="entry name" value="PPR"/>
    <property type="match status" value="4"/>
</dbReference>
<evidence type="ECO:0000256" key="3">
    <source>
        <dbReference type="PROSITE-ProRule" id="PRU00708"/>
    </source>
</evidence>
<reference evidence="4" key="1">
    <citation type="submission" date="2020-06" db="EMBL/GenBank/DDBJ databases">
        <authorList>
            <person name="Li T."/>
            <person name="Hu X."/>
            <person name="Zhang T."/>
            <person name="Song X."/>
            <person name="Zhang H."/>
            <person name="Dai N."/>
            <person name="Sheng W."/>
            <person name="Hou X."/>
            <person name="Wei L."/>
        </authorList>
    </citation>
    <scope>NUCLEOTIDE SEQUENCE</scope>
    <source>
        <strain evidence="4">KEN8</strain>
        <tissue evidence="4">Leaf</tissue>
    </source>
</reference>
<feature type="repeat" description="PPR" evidence="3">
    <location>
        <begin position="393"/>
        <end position="427"/>
    </location>
</feature>
<gene>
    <name evidence="4" type="ORF">Scaly_0885700</name>
</gene>
<protein>
    <submittedName>
        <fullName evidence="4">Pentatricopeptide repeat-containing protein</fullName>
    </submittedName>
</protein>
<evidence type="ECO:0000313" key="4">
    <source>
        <dbReference type="EMBL" id="KAL0372041.1"/>
    </source>
</evidence>
<dbReference type="SUPFAM" id="SSF81901">
    <property type="entry name" value="HCP-like"/>
    <property type="match status" value="1"/>
</dbReference>
<dbReference type="NCBIfam" id="TIGR00756">
    <property type="entry name" value="PPR"/>
    <property type="match status" value="4"/>
</dbReference>